<feature type="region of interest" description="Disordered" evidence="1">
    <location>
        <begin position="1"/>
        <end position="37"/>
    </location>
</feature>
<dbReference type="EMBL" id="CAFAAV010000025">
    <property type="protein sequence ID" value="CAB4807384.1"/>
    <property type="molecule type" value="Genomic_DNA"/>
</dbReference>
<feature type="compositionally biased region" description="Polar residues" evidence="1">
    <location>
        <begin position="17"/>
        <end position="33"/>
    </location>
</feature>
<reference evidence="2" key="1">
    <citation type="submission" date="2020-05" db="EMBL/GenBank/DDBJ databases">
        <authorList>
            <person name="Chiriac C."/>
            <person name="Salcher M."/>
            <person name="Ghai R."/>
            <person name="Kavagutti S V."/>
        </authorList>
    </citation>
    <scope>NUCLEOTIDE SEQUENCE</scope>
</reference>
<accession>A0A6J6YGT5</accession>
<sequence length="59" mass="5684">MVRSDAVICGAALPSGGTKNSPSEETNANSLPSGDQVGKVGRSIASGVVGVCTCNCGSS</sequence>
<proteinExistence type="predicted"/>
<gene>
    <name evidence="2" type="ORF">UFOPK3099_00503</name>
</gene>
<evidence type="ECO:0000313" key="2">
    <source>
        <dbReference type="EMBL" id="CAB4807384.1"/>
    </source>
</evidence>
<evidence type="ECO:0000256" key="1">
    <source>
        <dbReference type="SAM" id="MobiDB-lite"/>
    </source>
</evidence>
<dbReference type="AlphaFoldDB" id="A0A6J6YGT5"/>
<name>A0A6J6YGT5_9ZZZZ</name>
<protein>
    <submittedName>
        <fullName evidence="2">Unannotated protein</fullName>
    </submittedName>
</protein>
<organism evidence="2">
    <name type="scientific">freshwater metagenome</name>
    <dbReference type="NCBI Taxonomy" id="449393"/>
    <lineage>
        <taxon>unclassified sequences</taxon>
        <taxon>metagenomes</taxon>
        <taxon>ecological metagenomes</taxon>
    </lineage>
</organism>